<dbReference type="EMBL" id="CM044707">
    <property type="protein sequence ID" value="KAI5653833.1"/>
    <property type="molecule type" value="Genomic_DNA"/>
</dbReference>
<name>A0ACB9ZYU9_CATRO</name>
<accession>A0ACB9ZYU9</accession>
<proteinExistence type="predicted"/>
<gene>
    <name evidence="1" type="ORF">M9H77_31020</name>
</gene>
<evidence type="ECO:0000313" key="1">
    <source>
        <dbReference type="EMBL" id="KAI5653833.1"/>
    </source>
</evidence>
<comment type="caution">
    <text evidence="1">The sequence shown here is derived from an EMBL/GenBank/DDBJ whole genome shotgun (WGS) entry which is preliminary data.</text>
</comment>
<protein>
    <submittedName>
        <fullName evidence="1">Uncharacterized protein</fullName>
    </submittedName>
</protein>
<dbReference type="Proteomes" id="UP001060085">
    <property type="component" value="Linkage Group LG07"/>
</dbReference>
<reference evidence="2" key="1">
    <citation type="journal article" date="2023" name="Nat. Plants">
        <title>Single-cell RNA sequencing provides a high-resolution roadmap for understanding the multicellular compartmentation of specialized metabolism.</title>
        <authorList>
            <person name="Sun S."/>
            <person name="Shen X."/>
            <person name="Li Y."/>
            <person name="Li Y."/>
            <person name="Wang S."/>
            <person name="Li R."/>
            <person name="Zhang H."/>
            <person name="Shen G."/>
            <person name="Guo B."/>
            <person name="Wei J."/>
            <person name="Xu J."/>
            <person name="St-Pierre B."/>
            <person name="Chen S."/>
            <person name="Sun C."/>
        </authorList>
    </citation>
    <scope>NUCLEOTIDE SEQUENCE [LARGE SCALE GENOMIC DNA]</scope>
</reference>
<keyword evidence="2" id="KW-1185">Reference proteome</keyword>
<organism evidence="1 2">
    <name type="scientific">Catharanthus roseus</name>
    <name type="common">Madagascar periwinkle</name>
    <name type="synonym">Vinca rosea</name>
    <dbReference type="NCBI Taxonomy" id="4058"/>
    <lineage>
        <taxon>Eukaryota</taxon>
        <taxon>Viridiplantae</taxon>
        <taxon>Streptophyta</taxon>
        <taxon>Embryophyta</taxon>
        <taxon>Tracheophyta</taxon>
        <taxon>Spermatophyta</taxon>
        <taxon>Magnoliopsida</taxon>
        <taxon>eudicotyledons</taxon>
        <taxon>Gunneridae</taxon>
        <taxon>Pentapetalae</taxon>
        <taxon>asterids</taxon>
        <taxon>lamiids</taxon>
        <taxon>Gentianales</taxon>
        <taxon>Apocynaceae</taxon>
        <taxon>Rauvolfioideae</taxon>
        <taxon>Vinceae</taxon>
        <taxon>Catharanthinae</taxon>
        <taxon>Catharanthus</taxon>
    </lineage>
</organism>
<sequence>MEMKDHKKPASSEHEIHGVHLCHKCGWPFPNPHPSAKHRRAHKRVCGAIEGYKLTNSKSDHTNFSVSDNEHLSDDDRRTPSPKVDKGSIKEHGSSDGIGLKSCRSDDEFFSDAVTEFSDSGVSPILERHLESVKPLDKNVGKELLHDLEDTHVSKDEKTAGFEKASETSEYDVLESKRDQPETNESISHIRNQNISVGISSTNDLEPDSSQVVYEVISVSDYRNGDSEIWKQREMVSSSVGTYIEEKGIEAKDIHSAAASKGPIKLDAVIHETAKETADRHMEPEFESKLTIVNSVTAHSAILDELVDQEKELTNNLSSKHDVSSQTEPPKFEHASVVSEVESDSSKNFACGNHGQSHEVCDLKEVGNEETQLLPVAETLPAVENPKAMIGEFKDHKVLKSSFSLDLGAAEEIRSVEDDKQATDLDNLPSVNSNVPARSVDNSSSYALENDLKEEDILAPTGGDIGTSVPENLPSACSSLPSKALDNCSMEALEVEVGLKKKGASTPIDGEVFPSIPENLPSALSSLPAGTVDSTSIKDLEDDSTPIDGEIGTCVPENLLRVSSVPVGALGNSTSDALVEHCKVDGLSKPVDGKVGTSVPGISSVPAGTVENSPSEALETDLKNNCVSTPIERQVGSSVPDNPPSAFSRVPAGTIDNSSSEALKDYRKKEGISTSIEGEVSSSVPVNPPSILRTSVPSGTVHNSSSEAFEHGLRKEGVSIPIDGDLPSSGFCITSDEETLLLPVAYTLPALENPEAIIGDFKDYKVLKSSFSLDPSAAEEISCVADDNKVTVHENLPSDTSNVPAATVDYSSSTLEGDLKKEGVSIPIEEEVGASGFSITGDIDTHLLPMAETLPAAETPKVMIGDFKGHTLLESSSPSVPGAAEEIRPVEDDTKVIAPENLLSAISNFPAGSVDNSSSDTLEDDHKMDGVPIPIGGEVDASGFSIVGNGDFGSSGSGDPPETSGFETNSSQPNNNLEGSRAPSLDAKSLQNEYSELYTREYSDRAPHESSADEQIWETTNLSGGKNADNHGIDELVHGSTVHGNVQAGDELSTNLTTSLTHEESIPETIEKCISLAGNDCLAEDSSMGLNSSSARNKTMGLAPEEKLMKHADPLHECTHLLTNSASLGEARCPNQVDIDMRASEAPSNSSVSPNCSVEIPNTFEGQTGDKTEVPRSSGYSAMGSQLKYEDPTVPSEKTSENASSKEIVAFSVDSEVPDKSSGCIEDVNLRDATVSGSFLDDGKDKVAKQDLGILAVDNSIASSSRTDSLDANWGSVSVLSTQSDLTAAEVLSSTDTQAAERIDCDSKKLQAAVVECHPDKSDAFEPPSFMTLVESRAEVHKKSDASEIQTAQRDEQTKCQALEAGWFPSLTNVVNESEGRKKNEAMIAKVTNWSTGKQHSPLKNLLSEAHAETKAKSPNMKKVPAVSQANETASKNNGTAVTTVSSILESEMPSADIVKKEIEKEWNSPARYPIQIKKEKRKGKPYWVPFVCCTSVHQDV</sequence>
<evidence type="ECO:0000313" key="2">
    <source>
        <dbReference type="Proteomes" id="UP001060085"/>
    </source>
</evidence>